<sequence length="716" mass="80771">MRRRGCRIESVVALLIIFGLFFLPEPVYAQADPPPEMYPQANCGGINIADRRFLSLPLSGWWGSGRPPVDYDAYTTRMWKGNVQELVYAQSDVWVRTGSGRDAESLRGKAWQRYPLSSVWGGHTNPPPFTGISSASYSISNGKFSEVIISGNKVWYRSTQTSGAYDFPTVWNSKLLSEAWGGTTNPPGFGSVDERSLRVVNGKIEELVVQGGMLYRRIGTGVDINTLPGVWTNYVIANIWKNVPDVPTVTPGTLNYQFSGNKLREVVILNGNYYYRDCRGYPESVYDSALRMIDTFLYYYSDTTNYEALVNANYDNSLMGSEAFRSLMANAVAHTARYQIYHQTVDKDKALYYFGATLANFGKWKEVWLSGIGTRDFLLVAWYWWNNLSTTQRAETKAVAITQANYFMNIIKRAIDAYQRGDLTSADYKTVSGYINDTKAEENGASAEALSFIGQLFADDPQSLLWEYYARCYAYHTITPSSDGQKCFIDTQTVYDDFTLDNHNYHPSPVYTLAAIASLQQGELAYHLNGVANPPEFRHNITNLWQNFHNYYYTYPADPPGNSFKIKPEYNPGADWGDTHVSLAMTEFSYTGLFGGGNSGANFTNLETYAVIFFDDWWYRNFTRYNEPAVVSSMPKYNGSGVTLRWFGNGLSHGKGAGEIVLYHELSDSKLNLRQVPSSADRIKNIIRNFTRNTTASFYDANADETVNSIDLEAFR</sequence>
<protein>
    <submittedName>
        <fullName evidence="1">Uncharacterized protein</fullName>
    </submittedName>
</protein>
<name>A0A0G1WVJ5_9BACT</name>
<evidence type="ECO:0000313" key="1">
    <source>
        <dbReference type="EMBL" id="KKU94393.1"/>
    </source>
</evidence>
<dbReference type="AlphaFoldDB" id="A0A0G1WVJ5"/>
<reference evidence="1 2" key="1">
    <citation type="journal article" date="2015" name="Nature">
        <title>rRNA introns, odd ribosomes, and small enigmatic genomes across a large radiation of phyla.</title>
        <authorList>
            <person name="Brown C.T."/>
            <person name="Hug L.A."/>
            <person name="Thomas B.C."/>
            <person name="Sharon I."/>
            <person name="Castelle C.J."/>
            <person name="Singh A."/>
            <person name="Wilkins M.J."/>
            <person name="Williams K.H."/>
            <person name="Banfield J.F."/>
        </authorList>
    </citation>
    <scope>NUCLEOTIDE SEQUENCE [LARGE SCALE GENOMIC DNA]</scope>
</reference>
<accession>A0A0G1WVJ5</accession>
<organism evidence="1 2">
    <name type="scientific">Candidatus Amesbacteria bacterium GW2011_GWC1_48_10</name>
    <dbReference type="NCBI Taxonomy" id="1618365"/>
    <lineage>
        <taxon>Bacteria</taxon>
        <taxon>Candidatus Amesiibacteriota</taxon>
    </lineage>
</organism>
<dbReference type="EMBL" id="LCPE01000014">
    <property type="protein sequence ID" value="KKU94393.1"/>
    <property type="molecule type" value="Genomic_DNA"/>
</dbReference>
<gene>
    <name evidence="1" type="ORF">UY22_C0014G0014</name>
</gene>
<evidence type="ECO:0000313" key="2">
    <source>
        <dbReference type="Proteomes" id="UP000034877"/>
    </source>
</evidence>
<dbReference type="Proteomes" id="UP000034877">
    <property type="component" value="Unassembled WGS sequence"/>
</dbReference>
<proteinExistence type="predicted"/>
<comment type="caution">
    <text evidence="1">The sequence shown here is derived from an EMBL/GenBank/DDBJ whole genome shotgun (WGS) entry which is preliminary data.</text>
</comment>